<feature type="transmembrane region" description="Helical" evidence="7">
    <location>
        <begin position="277"/>
        <end position="299"/>
    </location>
</feature>
<gene>
    <name evidence="9" type="ORF">DD235_11205</name>
</gene>
<accession>A0A2V1JWC5</accession>
<feature type="domain" description="Major facilitator superfamily (MFS) profile" evidence="8">
    <location>
        <begin position="23"/>
        <end position="504"/>
    </location>
</feature>
<feature type="transmembrane region" description="Helical" evidence="7">
    <location>
        <begin position="173"/>
        <end position="196"/>
    </location>
</feature>
<dbReference type="Proteomes" id="UP000245212">
    <property type="component" value="Unassembled WGS sequence"/>
</dbReference>
<dbReference type="InterPro" id="IPR011701">
    <property type="entry name" value="MFS"/>
</dbReference>
<dbReference type="CDD" id="cd17321">
    <property type="entry name" value="MFS_MMR_MDR_like"/>
    <property type="match status" value="1"/>
</dbReference>
<dbReference type="EMBL" id="QETA01000004">
    <property type="protein sequence ID" value="PWF22637.1"/>
    <property type="molecule type" value="Genomic_DNA"/>
</dbReference>
<keyword evidence="6 7" id="KW-0472">Membrane</keyword>
<evidence type="ECO:0000313" key="10">
    <source>
        <dbReference type="Proteomes" id="UP000245212"/>
    </source>
</evidence>
<evidence type="ECO:0000259" key="8">
    <source>
        <dbReference type="PROSITE" id="PS50850"/>
    </source>
</evidence>
<feature type="transmembrane region" description="Helical" evidence="7">
    <location>
        <begin position="311"/>
        <end position="335"/>
    </location>
</feature>
<dbReference type="SUPFAM" id="SSF103473">
    <property type="entry name" value="MFS general substrate transporter"/>
    <property type="match status" value="1"/>
</dbReference>
<evidence type="ECO:0000256" key="4">
    <source>
        <dbReference type="ARBA" id="ARBA00022692"/>
    </source>
</evidence>
<dbReference type="InterPro" id="IPR036259">
    <property type="entry name" value="MFS_trans_sf"/>
</dbReference>
<keyword evidence="4 7" id="KW-0812">Transmembrane</keyword>
<dbReference type="RefSeq" id="WP_109062162.1">
    <property type="nucleotide sequence ID" value="NZ_QETA01000004.1"/>
</dbReference>
<evidence type="ECO:0000256" key="5">
    <source>
        <dbReference type="ARBA" id="ARBA00022989"/>
    </source>
</evidence>
<feature type="transmembrane region" description="Helical" evidence="7">
    <location>
        <begin position="60"/>
        <end position="77"/>
    </location>
</feature>
<dbReference type="Gene3D" id="1.20.1720.10">
    <property type="entry name" value="Multidrug resistance protein D"/>
    <property type="match status" value="1"/>
</dbReference>
<proteinExistence type="predicted"/>
<dbReference type="AlphaFoldDB" id="A0A2V1JWC5"/>
<evidence type="ECO:0000256" key="7">
    <source>
        <dbReference type="SAM" id="Phobius"/>
    </source>
</evidence>
<evidence type="ECO:0000256" key="1">
    <source>
        <dbReference type="ARBA" id="ARBA00004651"/>
    </source>
</evidence>
<keyword evidence="3" id="KW-1003">Cell membrane</keyword>
<keyword evidence="2" id="KW-0813">Transport</keyword>
<evidence type="ECO:0000256" key="3">
    <source>
        <dbReference type="ARBA" id="ARBA00022475"/>
    </source>
</evidence>
<dbReference type="Gene3D" id="1.20.1250.20">
    <property type="entry name" value="MFS general substrate transporter like domains"/>
    <property type="match status" value="1"/>
</dbReference>
<feature type="transmembrane region" description="Helical" evidence="7">
    <location>
        <begin position="89"/>
        <end position="106"/>
    </location>
</feature>
<protein>
    <submittedName>
        <fullName evidence="9">MFS transporter</fullName>
    </submittedName>
</protein>
<dbReference type="PANTHER" id="PTHR42718:SF47">
    <property type="entry name" value="METHYL VIOLOGEN RESISTANCE PROTEIN SMVA"/>
    <property type="match status" value="1"/>
</dbReference>
<feature type="transmembrane region" description="Helical" evidence="7">
    <location>
        <begin position="374"/>
        <end position="393"/>
    </location>
</feature>
<dbReference type="Pfam" id="PF07690">
    <property type="entry name" value="MFS_1"/>
    <property type="match status" value="1"/>
</dbReference>
<name>A0A2V1JWC5_9BURK</name>
<evidence type="ECO:0000313" key="9">
    <source>
        <dbReference type="EMBL" id="PWF22637.1"/>
    </source>
</evidence>
<keyword evidence="5 7" id="KW-1133">Transmembrane helix</keyword>
<feature type="transmembrane region" description="Helical" evidence="7">
    <location>
        <begin position="112"/>
        <end position="135"/>
    </location>
</feature>
<dbReference type="PANTHER" id="PTHR42718">
    <property type="entry name" value="MAJOR FACILITATOR SUPERFAMILY MULTIDRUG TRANSPORTER MFSC"/>
    <property type="match status" value="1"/>
</dbReference>
<feature type="transmembrane region" description="Helical" evidence="7">
    <location>
        <begin position="413"/>
        <end position="433"/>
    </location>
</feature>
<feature type="transmembrane region" description="Helical" evidence="7">
    <location>
        <begin position="235"/>
        <end position="256"/>
    </location>
</feature>
<reference evidence="10" key="1">
    <citation type="submission" date="2018-05" db="EMBL/GenBank/DDBJ databases">
        <authorList>
            <person name="Li Y."/>
        </authorList>
    </citation>
    <scope>NUCLEOTIDE SEQUENCE [LARGE SCALE GENOMIC DNA]</scope>
    <source>
        <strain evidence="10">3d-2-2</strain>
    </source>
</reference>
<dbReference type="PROSITE" id="PS50850">
    <property type="entry name" value="MFS"/>
    <property type="match status" value="1"/>
</dbReference>
<dbReference type="GO" id="GO:0022857">
    <property type="term" value="F:transmembrane transporter activity"/>
    <property type="evidence" value="ECO:0007669"/>
    <property type="project" value="InterPro"/>
</dbReference>
<organism evidence="9 10">
    <name type="scientific">Corticimicrobacter populi</name>
    <dbReference type="NCBI Taxonomy" id="2175229"/>
    <lineage>
        <taxon>Bacteria</taxon>
        <taxon>Pseudomonadati</taxon>
        <taxon>Pseudomonadota</taxon>
        <taxon>Betaproteobacteria</taxon>
        <taxon>Burkholderiales</taxon>
        <taxon>Alcaligenaceae</taxon>
        <taxon>Corticimicrobacter</taxon>
    </lineage>
</organism>
<sequence>MTHTQYPRSPSATQAQHADRWLILAIVSSALFLIVVDMTVLYTALPRLTHDLHATASEKLWILNIYALIVAGLLPGLGTLGDRLGHRRLFMSGLLVFGAASLWAAYSPTPGWLIGARALLAVGAAMMMPATLSIIRHTFTDAREQSFAIGVWAAVASGGAALGPVLGGLLLEYFWWGAVFLINVPVVLVAFVLTGYRIPVSGRDPGRSWDLTGSLQIMVGIIGLVYAIKEVSKRTASYGEALLACAIGLLFLWLFVRRQRRRPEPLIDFALFRRWRFLAGVVTAVIASIALIGMELVFSQRLQLVLSLSPLQAGLLILPISLASFVAGPLAGVWLPRLGSERVMWQALGLTGLGLALLGLVAGLSLSWVILPLALIGFGIGAGMTAASSAIMFNAPPERAGMAASIEEVSYELGGGLGVALMGSLMSVVYMLSMRVPEGLSVSPQVRDSLDEALIAAEPLAPDQARLLVDTARQSFDQAYLVVIVACTIMVWLAAAWIRQRQRRELADGKESAPTHP</sequence>
<feature type="transmembrane region" description="Helical" evidence="7">
    <location>
        <begin position="208"/>
        <end position="229"/>
    </location>
</feature>
<comment type="caution">
    <text evidence="9">The sequence shown here is derived from an EMBL/GenBank/DDBJ whole genome shotgun (WGS) entry which is preliminary data.</text>
</comment>
<feature type="transmembrane region" description="Helical" evidence="7">
    <location>
        <begin position="147"/>
        <end position="167"/>
    </location>
</feature>
<keyword evidence="10" id="KW-1185">Reference proteome</keyword>
<feature type="transmembrane region" description="Helical" evidence="7">
    <location>
        <begin position="21"/>
        <end position="45"/>
    </location>
</feature>
<dbReference type="GO" id="GO:0005886">
    <property type="term" value="C:plasma membrane"/>
    <property type="evidence" value="ECO:0007669"/>
    <property type="project" value="UniProtKB-SubCell"/>
</dbReference>
<dbReference type="InterPro" id="IPR020846">
    <property type="entry name" value="MFS_dom"/>
</dbReference>
<evidence type="ECO:0000256" key="2">
    <source>
        <dbReference type="ARBA" id="ARBA00022448"/>
    </source>
</evidence>
<feature type="transmembrane region" description="Helical" evidence="7">
    <location>
        <begin position="479"/>
        <end position="498"/>
    </location>
</feature>
<comment type="subcellular location">
    <subcellularLocation>
        <location evidence="1">Cell membrane</location>
        <topology evidence="1">Multi-pass membrane protein</topology>
    </subcellularLocation>
</comment>
<feature type="transmembrane region" description="Helical" evidence="7">
    <location>
        <begin position="347"/>
        <end position="368"/>
    </location>
</feature>
<evidence type="ECO:0000256" key="6">
    <source>
        <dbReference type="ARBA" id="ARBA00023136"/>
    </source>
</evidence>